<evidence type="ECO:0000313" key="3">
    <source>
        <dbReference type="Proteomes" id="UP000186106"/>
    </source>
</evidence>
<proteinExistence type="predicted"/>
<reference evidence="1 4" key="2">
    <citation type="submission" date="2018-11" db="EMBL/GenBank/DDBJ databases">
        <title>Proposal to divide the Flavobacteriaceae and reorganize its genera based on Amino Acid Identity values calculated from whole genome sequences.</title>
        <authorList>
            <person name="Nicholson A.C."/>
            <person name="Gulvik C.A."/>
            <person name="Whitney A.M."/>
            <person name="Humrighouse B.W."/>
            <person name="Bell M."/>
            <person name="Holmes B."/>
            <person name="Steigerwalt A.G."/>
            <person name="Villarma A."/>
            <person name="Sheth M."/>
            <person name="Batra D."/>
            <person name="Pryor J."/>
            <person name="Bernardet J.-F."/>
            <person name="Hugo C."/>
            <person name="Kampfer P."/>
            <person name="Newman J."/>
            <person name="McQuiston J.R."/>
        </authorList>
    </citation>
    <scope>NUCLEOTIDE SEQUENCE [LARGE SCALE GENOMIC DNA]</scope>
    <source>
        <strain evidence="1 4">DSM 16927</strain>
    </source>
</reference>
<sequence>MIKVLISDEMKAQAKIEAQKRDAFIKHHFEVEHLSSEERDELGFWGEFACSTALHQDWKQNIRENYLTIDSYDIIVNGKRIDVKTETVPEGFARKILSKEINDDKAYGRRLINKGQFDLLSKYDLVIFGLFIREIPEVWYPLGYLETKIITDQYLPTYDRPYGGRYPFPASPVPTSLLKPFNDLLI</sequence>
<organism evidence="2 3">
    <name type="scientific">Chryseobacterium joostei</name>
    <dbReference type="NCBI Taxonomy" id="112234"/>
    <lineage>
        <taxon>Bacteria</taxon>
        <taxon>Pseudomonadati</taxon>
        <taxon>Bacteroidota</taxon>
        <taxon>Flavobacteriia</taxon>
        <taxon>Flavobacteriales</taxon>
        <taxon>Weeksellaceae</taxon>
        <taxon>Chryseobacterium group</taxon>
        <taxon>Chryseobacterium</taxon>
    </lineage>
</organism>
<accession>A0A1N7I733</accession>
<dbReference type="EMBL" id="FTNZ01000003">
    <property type="protein sequence ID" value="SIS32896.1"/>
    <property type="molecule type" value="Genomic_DNA"/>
</dbReference>
<name>A0A1N7I733_9FLAO</name>
<dbReference type="RefSeq" id="WP_076352834.1">
    <property type="nucleotide sequence ID" value="NZ_CP033926.1"/>
</dbReference>
<dbReference type="AlphaFoldDB" id="A0A1N7I733"/>
<dbReference type="Proteomes" id="UP000279541">
    <property type="component" value="Chromosome"/>
</dbReference>
<dbReference type="STRING" id="112234.SAMN05421768_10371"/>
<evidence type="ECO:0008006" key="5">
    <source>
        <dbReference type="Google" id="ProtNLM"/>
    </source>
</evidence>
<evidence type="ECO:0000313" key="2">
    <source>
        <dbReference type="EMBL" id="SIS32896.1"/>
    </source>
</evidence>
<gene>
    <name evidence="1" type="ORF">EG359_14405</name>
    <name evidence="2" type="ORF">SAMN05421768_10371</name>
</gene>
<keyword evidence="4" id="KW-1185">Reference proteome</keyword>
<dbReference type="EMBL" id="CP033926">
    <property type="protein sequence ID" value="AZB00731.1"/>
    <property type="molecule type" value="Genomic_DNA"/>
</dbReference>
<protein>
    <recommendedName>
        <fullName evidence="5">Restriction endonuclease</fullName>
    </recommendedName>
</protein>
<dbReference type="OrthoDB" id="1492344at2"/>
<reference evidence="2 3" key="1">
    <citation type="submission" date="2017-01" db="EMBL/GenBank/DDBJ databases">
        <authorList>
            <person name="Mah S.A."/>
            <person name="Swanson W.J."/>
            <person name="Moy G.W."/>
            <person name="Vacquier V.D."/>
        </authorList>
    </citation>
    <scope>NUCLEOTIDE SEQUENCE [LARGE SCALE GENOMIC DNA]</scope>
    <source>
        <strain evidence="2 3">DSM 16927</strain>
    </source>
</reference>
<evidence type="ECO:0000313" key="4">
    <source>
        <dbReference type="Proteomes" id="UP000279541"/>
    </source>
</evidence>
<dbReference type="Proteomes" id="UP000186106">
    <property type="component" value="Unassembled WGS sequence"/>
</dbReference>
<dbReference type="KEGG" id="cjt:EG359_14405"/>
<evidence type="ECO:0000313" key="1">
    <source>
        <dbReference type="EMBL" id="AZB00731.1"/>
    </source>
</evidence>